<dbReference type="Proteomes" id="UP000189739">
    <property type="component" value="Unassembled WGS sequence"/>
</dbReference>
<comment type="subcellular location">
    <subcellularLocation>
        <location evidence="9">Cell membrane</location>
        <topology evidence="9">Peripheral membrane protein</topology>
        <orientation evidence="9">Cytoplasmic side</orientation>
    </subcellularLocation>
</comment>
<feature type="binding site" evidence="9">
    <location>
        <position position="78"/>
    </location>
    <ligand>
        <name>Mg(2+)</name>
        <dbReference type="ChEBI" id="CHEBI:18420"/>
        <label>2</label>
    </ligand>
</feature>
<keyword evidence="5 9" id="KW-0479">Metal-binding</keyword>
<proteinExistence type="inferred from homology"/>
<dbReference type="PRINTS" id="PR00377">
    <property type="entry name" value="IMPHPHTASES"/>
</dbReference>
<dbReference type="CDD" id="cd01638">
    <property type="entry name" value="CysQ"/>
    <property type="match status" value="1"/>
</dbReference>
<keyword evidence="8 9" id="KW-0472">Membrane</keyword>
<dbReference type="GO" id="GO:0000287">
    <property type="term" value="F:magnesium ion binding"/>
    <property type="evidence" value="ECO:0007669"/>
    <property type="project" value="UniProtKB-UniRule"/>
</dbReference>
<feature type="binding site" evidence="9">
    <location>
        <begin position="80"/>
        <end position="83"/>
    </location>
    <ligand>
        <name>substrate</name>
    </ligand>
</feature>
<dbReference type="GO" id="GO:0005886">
    <property type="term" value="C:plasma membrane"/>
    <property type="evidence" value="ECO:0007669"/>
    <property type="project" value="UniProtKB-SubCell"/>
</dbReference>
<dbReference type="AlphaFoldDB" id="A0A1S9PFW5"/>
<feature type="binding site" evidence="9">
    <location>
        <position position="58"/>
    </location>
    <ligand>
        <name>substrate</name>
    </ligand>
</feature>
<evidence type="ECO:0000256" key="3">
    <source>
        <dbReference type="ARBA" id="ARBA00022475"/>
    </source>
</evidence>
<gene>
    <name evidence="9" type="primary">cysQ</name>
    <name evidence="11" type="ORF">BC343_04835</name>
</gene>
<name>A0A1S9PFW5_9SPHI</name>
<dbReference type="InterPro" id="IPR050725">
    <property type="entry name" value="CysQ/Inositol_MonoPase"/>
</dbReference>
<feature type="binding site" evidence="9">
    <location>
        <position position="78"/>
    </location>
    <ligand>
        <name>Mg(2+)</name>
        <dbReference type="ChEBI" id="CHEBI:18420"/>
        <label>1</label>
    </ligand>
</feature>
<feature type="binding site" evidence="9">
    <location>
        <position position="203"/>
    </location>
    <ligand>
        <name>Mg(2+)</name>
        <dbReference type="ChEBI" id="CHEBI:18420"/>
        <label>2</label>
    </ligand>
</feature>
<dbReference type="STRING" id="1792845.BC343_04835"/>
<protein>
    <recommendedName>
        <fullName evidence="9">3'(2'),5'-bisphosphate nucleotidase CysQ</fullName>
        <ecNumber evidence="9">3.1.3.7</ecNumber>
    </recommendedName>
    <alternativeName>
        <fullName evidence="9">3'(2'),5-bisphosphonucleoside 3'(2')-phosphohydrolase</fullName>
    </alternativeName>
    <alternativeName>
        <fullName evidence="9">3'-phosphoadenosine 5'-phosphate phosphatase</fullName>
        <shortName evidence="9">PAP phosphatase</shortName>
    </alternativeName>
</protein>
<dbReference type="InterPro" id="IPR020583">
    <property type="entry name" value="Inositol_monoP_metal-BS"/>
</dbReference>
<keyword evidence="12" id="KW-1185">Reference proteome</keyword>
<dbReference type="Gene3D" id="3.30.540.10">
    <property type="entry name" value="Fructose-1,6-Bisphosphatase, subunit A, domain 1"/>
    <property type="match status" value="1"/>
</dbReference>
<dbReference type="Gene3D" id="3.40.190.80">
    <property type="match status" value="1"/>
</dbReference>
<evidence type="ECO:0000313" key="11">
    <source>
        <dbReference type="EMBL" id="OOQ59865.1"/>
    </source>
</evidence>
<comment type="similarity">
    <text evidence="2 9">Belongs to the inositol monophosphatase superfamily. CysQ family.</text>
</comment>
<evidence type="ECO:0000256" key="8">
    <source>
        <dbReference type="ARBA" id="ARBA00023136"/>
    </source>
</evidence>
<evidence type="ECO:0000256" key="6">
    <source>
        <dbReference type="ARBA" id="ARBA00022801"/>
    </source>
</evidence>
<dbReference type="HAMAP" id="MF_02095">
    <property type="entry name" value="CysQ"/>
    <property type="match status" value="1"/>
</dbReference>
<feature type="binding site" evidence="9">
    <location>
        <position position="80"/>
    </location>
    <ligand>
        <name>Mg(2+)</name>
        <dbReference type="ChEBI" id="CHEBI:18420"/>
        <label>1</label>
    </ligand>
</feature>
<dbReference type="Pfam" id="PF00459">
    <property type="entry name" value="Inositol_P"/>
    <property type="match status" value="1"/>
</dbReference>
<feature type="binding site" evidence="10">
    <location>
        <position position="58"/>
    </location>
    <ligand>
        <name>Mg(2+)</name>
        <dbReference type="ChEBI" id="CHEBI:18420"/>
        <label>1</label>
        <note>catalytic</note>
    </ligand>
</feature>
<evidence type="ECO:0000256" key="1">
    <source>
        <dbReference type="ARBA" id="ARBA00001625"/>
    </source>
</evidence>
<comment type="cofactor">
    <cofactor evidence="9 10">
        <name>Mg(2+)</name>
        <dbReference type="ChEBI" id="CHEBI:18420"/>
    </cofactor>
</comment>
<dbReference type="PROSITE" id="PS00630">
    <property type="entry name" value="IMP_2"/>
    <property type="match status" value="1"/>
</dbReference>
<organism evidence="11 12">
    <name type="scientific">Mucilaginibacter pedocola</name>
    <dbReference type="NCBI Taxonomy" id="1792845"/>
    <lineage>
        <taxon>Bacteria</taxon>
        <taxon>Pseudomonadati</taxon>
        <taxon>Bacteroidota</taxon>
        <taxon>Sphingobacteriia</taxon>
        <taxon>Sphingobacteriales</taxon>
        <taxon>Sphingobacteriaceae</taxon>
        <taxon>Mucilaginibacter</taxon>
    </lineage>
</organism>
<evidence type="ECO:0000256" key="4">
    <source>
        <dbReference type="ARBA" id="ARBA00022519"/>
    </source>
</evidence>
<feature type="binding site" evidence="10">
    <location>
        <position position="78"/>
    </location>
    <ligand>
        <name>Mg(2+)</name>
        <dbReference type="ChEBI" id="CHEBI:18420"/>
        <label>1</label>
        <note>catalytic</note>
    </ligand>
</feature>
<comment type="catalytic activity">
    <reaction evidence="1 9">
        <text>adenosine 3',5'-bisphosphate + H2O = AMP + phosphate</text>
        <dbReference type="Rhea" id="RHEA:10040"/>
        <dbReference type="ChEBI" id="CHEBI:15377"/>
        <dbReference type="ChEBI" id="CHEBI:43474"/>
        <dbReference type="ChEBI" id="CHEBI:58343"/>
        <dbReference type="ChEBI" id="CHEBI:456215"/>
        <dbReference type="EC" id="3.1.3.7"/>
    </reaction>
</comment>
<dbReference type="PANTHER" id="PTHR43028">
    <property type="entry name" value="3'(2'),5'-BISPHOSPHATE NUCLEOTIDASE 1"/>
    <property type="match status" value="1"/>
</dbReference>
<dbReference type="NCBIfam" id="TIGR01331">
    <property type="entry name" value="bisphos_cysQ"/>
    <property type="match status" value="1"/>
</dbReference>
<feature type="binding site" evidence="9">
    <location>
        <position position="58"/>
    </location>
    <ligand>
        <name>Mg(2+)</name>
        <dbReference type="ChEBI" id="CHEBI:18420"/>
        <label>1</label>
    </ligand>
</feature>
<keyword evidence="3 9" id="KW-1003">Cell membrane</keyword>
<sequence>MAIAKEAGEAILKVYHAGPAEVTLKEDNSPLTLADKASNEVIVSGLRQLTPAIPIISEEEKDTPYDIRKNYTAYWCVDPLDGTKEFIKRNGEFTVNIALMQQNQPVFGVIYVPVTGIMYYGGKDTGSYNVDANGEKVYLKVDNKPSDWIAVGSRSHASEEEAALLSQYPISQTVSVGSSLKFCLIAEGKAQIYYRHGPTMEWDTAAGQAIAEGAGAVMTMPDGQPFPYNKPSLLNGGFLVKVN</sequence>
<comment type="function">
    <text evidence="9">Converts adenosine-3',5'-bisphosphate (PAP) to AMP.</text>
</comment>
<dbReference type="InterPro" id="IPR006240">
    <property type="entry name" value="CysQ"/>
</dbReference>
<keyword evidence="7 9" id="KW-0460">Magnesium</keyword>
<feature type="binding site" evidence="9">
    <location>
        <position position="81"/>
    </location>
    <ligand>
        <name>Mg(2+)</name>
        <dbReference type="ChEBI" id="CHEBI:18420"/>
        <label>2</label>
    </ligand>
</feature>
<dbReference type="GO" id="GO:0046854">
    <property type="term" value="P:phosphatidylinositol phosphate biosynthetic process"/>
    <property type="evidence" value="ECO:0007669"/>
    <property type="project" value="InterPro"/>
</dbReference>
<dbReference type="InterPro" id="IPR000760">
    <property type="entry name" value="Inositol_monophosphatase-like"/>
</dbReference>
<accession>A0A1S9PFW5</accession>
<dbReference type="EC" id="3.1.3.7" evidence="9"/>
<evidence type="ECO:0000256" key="5">
    <source>
        <dbReference type="ARBA" id="ARBA00022723"/>
    </source>
</evidence>
<evidence type="ECO:0000256" key="10">
    <source>
        <dbReference type="PIRSR" id="PIRSR600760-2"/>
    </source>
</evidence>
<dbReference type="EMBL" id="MBTF01000012">
    <property type="protein sequence ID" value="OOQ59865.1"/>
    <property type="molecule type" value="Genomic_DNA"/>
</dbReference>
<reference evidence="11 12" key="1">
    <citation type="submission" date="2016-07" db="EMBL/GenBank/DDBJ databases">
        <title>Genomic analysis of zinc-resistant bacterium Mucilaginibacter pedocola TBZ30.</title>
        <authorList>
            <person name="Huang J."/>
            <person name="Tang J."/>
        </authorList>
    </citation>
    <scope>NUCLEOTIDE SEQUENCE [LARGE SCALE GENOMIC DNA]</scope>
    <source>
        <strain evidence="11 12">TBZ30</strain>
    </source>
</reference>
<keyword evidence="6 9" id="KW-0378">Hydrolase</keyword>
<feature type="binding site" evidence="10">
    <location>
        <position position="81"/>
    </location>
    <ligand>
        <name>Mg(2+)</name>
        <dbReference type="ChEBI" id="CHEBI:18420"/>
        <label>1</label>
        <note>catalytic</note>
    </ligand>
</feature>
<comment type="caution">
    <text evidence="11">The sequence shown here is derived from an EMBL/GenBank/DDBJ whole genome shotgun (WGS) entry which is preliminary data.</text>
</comment>
<evidence type="ECO:0000256" key="7">
    <source>
        <dbReference type="ARBA" id="ARBA00022842"/>
    </source>
</evidence>
<feature type="binding site" evidence="9">
    <location>
        <position position="203"/>
    </location>
    <ligand>
        <name>substrate</name>
    </ligand>
</feature>
<dbReference type="GO" id="GO:0008441">
    <property type="term" value="F:3'(2'),5'-bisphosphate nucleotidase activity"/>
    <property type="evidence" value="ECO:0007669"/>
    <property type="project" value="UniProtKB-UniRule"/>
</dbReference>
<feature type="binding site" evidence="10">
    <location>
        <position position="203"/>
    </location>
    <ligand>
        <name>Mg(2+)</name>
        <dbReference type="ChEBI" id="CHEBI:18420"/>
        <label>1</label>
        <note>catalytic</note>
    </ligand>
</feature>
<evidence type="ECO:0000256" key="9">
    <source>
        <dbReference type="HAMAP-Rule" id="MF_02095"/>
    </source>
</evidence>
<dbReference type="PROSITE" id="PS00629">
    <property type="entry name" value="IMP_1"/>
    <property type="match status" value="1"/>
</dbReference>
<evidence type="ECO:0000256" key="2">
    <source>
        <dbReference type="ARBA" id="ARBA00005289"/>
    </source>
</evidence>
<evidence type="ECO:0000313" key="12">
    <source>
        <dbReference type="Proteomes" id="UP000189739"/>
    </source>
</evidence>
<dbReference type="SUPFAM" id="SSF56655">
    <property type="entry name" value="Carbohydrate phosphatase"/>
    <property type="match status" value="1"/>
</dbReference>
<dbReference type="InterPro" id="IPR020550">
    <property type="entry name" value="Inositol_monophosphatase_CS"/>
</dbReference>
<dbReference type="PANTHER" id="PTHR43028:SF5">
    <property type="entry name" value="3'(2'),5'-BISPHOSPHATE NUCLEOTIDASE 1"/>
    <property type="match status" value="1"/>
</dbReference>
<keyword evidence="4" id="KW-0997">Cell inner membrane</keyword>
<dbReference type="GO" id="GO:0050427">
    <property type="term" value="P:3'-phosphoadenosine 5'-phosphosulfate metabolic process"/>
    <property type="evidence" value="ECO:0007669"/>
    <property type="project" value="TreeGrafter"/>
</dbReference>
<dbReference type="GO" id="GO:0000103">
    <property type="term" value="P:sulfate assimilation"/>
    <property type="evidence" value="ECO:0007669"/>
    <property type="project" value="TreeGrafter"/>
</dbReference>
<feature type="binding site" evidence="10">
    <location>
        <position position="80"/>
    </location>
    <ligand>
        <name>Mg(2+)</name>
        <dbReference type="ChEBI" id="CHEBI:18420"/>
        <label>1</label>
        <note>catalytic</note>
    </ligand>
</feature>